<sequence>MMLLASSGAWNNRRKMKPSFSPIGNITANSTKQKPVTNSIMIFGASGNLGCSWLQEFTGWRNWYLARGRKIHQDYASKFATHLATHLSLGIEAMCRWVFQR</sequence>
<proteinExistence type="predicted"/>
<gene>
    <name evidence="1" type="ORF">M9H77_16548</name>
</gene>
<evidence type="ECO:0000313" key="1">
    <source>
        <dbReference type="EMBL" id="KAI5666695.1"/>
    </source>
</evidence>
<reference evidence="2" key="1">
    <citation type="journal article" date="2023" name="Nat. Plants">
        <title>Single-cell RNA sequencing provides a high-resolution roadmap for understanding the multicellular compartmentation of specialized metabolism.</title>
        <authorList>
            <person name="Sun S."/>
            <person name="Shen X."/>
            <person name="Li Y."/>
            <person name="Li Y."/>
            <person name="Wang S."/>
            <person name="Li R."/>
            <person name="Zhang H."/>
            <person name="Shen G."/>
            <person name="Guo B."/>
            <person name="Wei J."/>
            <person name="Xu J."/>
            <person name="St-Pierre B."/>
            <person name="Chen S."/>
            <person name="Sun C."/>
        </authorList>
    </citation>
    <scope>NUCLEOTIDE SEQUENCE [LARGE SCALE GENOMIC DNA]</scope>
</reference>
<dbReference type="EMBL" id="CM044704">
    <property type="protein sequence ID" value="KAI5666695.1"/>
    <property type="molecule type" value="Genomic_DNA"/>
</dbReference>
<name>A0ACC0B221_CATRO</name>
<comment type="caution">
    <text evidence="1">The sequence shown here is derived from an EMBL/GenBank/DDBJ whole genome shotgun (WGS) entry which is preliminary data.</text>
</comment>
<evidence type="ECO:0000313" key="2">
    <source>
        <dbReference type="Proteomes" id="UP001060085"/>
    </source>
</evidence>
<accession>A0ACC0B221</accession>
<protein>
    <submittedName>
        <fullName evidence="1">Uncharacterized protein</fullName>
    </submittedName>
</protein>
<keyword evidence="2" id="KW-1185">Reference proteome</keyword>
<dbReference type="Proteomes" id="UP001060085">
    <property type="component" value="Linkage Group LG04"/>
</dbReference>
<organism evidence="1 2">
    <name type="scientific">Catharanthus roseus</name>
    <name type="common">Madagascar periwinkle</name>
    <name type="synonym">Vinca rosea</name>
    <dbReference type="NCBI Taxonomy" id="4058"/>
    <lineage>
        <taxon>Eukaryota</taxon>
        <taxon>Viridiplantae</taxon>
        <taxon>Streptophyta</taxon>
        <taxon>Embryophyta</taxon>
        <taxon>Tracheophyta</taxon>
        <taxon>Spermatophyta</taxon>
        <taxon>Magnoliopsida</taxon>
        <taxon>eudicotyledons</taxon>
        <taxon>Gunneridae</taxon>
        <taxon>Pentapetalae</taxon>
        <taxon>asterids</taxon>
        <taxon>lamiids</taxon>
        <taxon>Gentianales</taxon>
        <taxon>Apocynaceae</taxon>
        <taxon>Rauvolfioideae</taxon>
        <taxon>Vinceae</taxon>
        <taxon>Catharanthinae</taxon>
        <taxon>Catharanthus</taxon>
    </lineage>
</organism>